<dbReference type="AlphaFoldDB" id="A0A6S7FYR4"/>
<evidence type="ECO:0000256" key="9">
    <source>
        <dbReference type="ARBA" id="ARBA00023235"/>
    </source>
</evidence>
<dbReference type="Pfam" id="PF00085">
    <property type="entry name" value="Thioredoxin"/>
    <property type="match status" value="1"/>
</dbReference>
<evidence type="ECO:0000256" key="7">
    <source>
        <dbReference type="ARBA" id="ARBA00022824"/>
    </source>
</evidence>
<dbReference type="Gene3D" id="3.40.30.10">
    <property type="entry name" value="Glutaredoxin"/>
    <property type="match status" value="2"/>
</dbReference>
<dbReference type="PROSITE" id="PS00194">
    <property type="entry name" value="THIOREDOXIN_1"/>
    <property type="match status" value="1"/>
</dbReference>
<evidence type="ECO:0000256" key="3">
    <source>
        <dbReference type="ARBA" id="ARBA00006347"/>
    </source>
</evidence>
<reference evidence="13" key="1">
    <citation type="submission" date="2020-04" db="EMBL/GenBank/DDBJ databases">
        <authorList>
            <person name="Alioto T."/>
            <person name="Alioto T."/>
            <person name="Gomez Garrido J."/>
        </authorList>
    </citation>
    <scope>NUCLEOTIDE SEQUENCE</scope>
    <source>
        <strain evidence="13">A484AB</strain>
    </source>
</reference>
<dbReference type="EMBL" id="CACRXK020000391">
    <property type="protein sequence ID" value="CAB3981449.1"/>
    <property type="molecule type" value="Genomic_DNA"/>
</dbReference>
<dbReference type="PROSITE" id="PS51352">
    <property type="entry name" value="THIOREDOXIN_2"/>
    <property type="match status" value="1"/>
</dbReference>
<evidence type="ECO:0000256" key="1">
    <source>
        <dbReference type="ARBA" id="ARBA00001182"/>
    </source>
</evidence>
<dbReference type="GO" id="GO:0006457">
    <property type="term" value="P:protein folding"/>
    <property type="evidence" value="ECO:0007669"/>
    <property type="project" value="TreeGrafter"/>
</dbReference>
<gene>
    <name evidence="13" type="ORF">PACLA_8A022082</name>
</gene>
<evidence type="ECO:0000256" key="10">
    <source>
        <dbReference type="ARBA" id="ARBA00023284"/>
    </source>
</evidence>
<proteinExistence type="inferred from homology"/>
<keyword evidence="10" id="KW-0676">Redox-active center</keyword>
<protein>
    <recommendedName>
        <fullName evidence="4">protein disulfide-isomerase</fullName>
        <ecNumber evidence="4">5.3.4.1</ecNumber>
    </recommendedName>
</protein>
<evidence type="ECO:0000256" key="2">
    <source>
        <dbReference type="ARBA" id="ARBA00004319"/>
    </source>
</evidence>
<evidence type="ECO:0000313" key="14">
    <source>
        <dbReference type="Proteomes" id="UP001152795"/>
    </source>
</evidence>
<feature type="domain" description="Thioredoxin" evidence="12">
    <location>
        <begin position="1"/>
        <end position="127"/>
    </location>
</feature>
<dbReference type="PANTHER" id="PTHR18929:SF132">
    <property type="entry name" value="PROTEIN DISULFIDE-ISOMERASE A3"/>
    <property type="match status" value="1"/>
</dbReference>
<keyword evidence="14" id="KW-1185">Reference proteome</keyword>
<dbReference type="InterPro" id="IPR005788">
    <property type="entry name" value="PDI_thioredoxin-like_dom"/>
</dbReference>
<dbReference type="GO" id="GO:0005788">
    <property type="term" value="C:endoplasmic reticulum lumen"/>
    <property type="evidence" value="ECO:0007669"/>
    <property type="project" value="UniProtKB-SubCell"/>
</dbReference>
<dbReference type="OrthoDB" id="427280at2759"/>
<accession>A0A6S7FYR4</accession>
<dbReference type="FunFam" id="3.40.30.10:FF:000017">
    <property type="entry name" value="Protein disulfide-isomerase A4"/>
    <property type="match status" value="1"/>
</dbReference>
<comment type="caution">
    <text evidence="13">The sequence shown here is derived from an EMBL/GenBank/DDBJ whole genome shotgun (WGS) entry which is preliminary data.</text>
</comment>
<dbReference type="GO" id="GO:0034976">
    <property type="term" value="P:response to endoplasmic reticulum stress"/>
    <property type="evidence" value="ECO:0007669"/>
    <property type="project" value="TreeGrafter"/>
</dbReference>
<dbReference type="PANTHER" id="PTHR18929">
    <property type="entry name" value="PROTEIN DISULFIDE ISOMERASE"/>
    <property type="match status" value="1"/>
</dbReference>
<evidence type="ECO:0000313" key="13">
    <source>
        <dbReference type="EMBL" id="CAB3981449.1"/>
    </source>
</evidence>
<name>A0A6S7FYR4_PARCT</name>
<evidence type="ECO:0000256" key="11">
    <source>
        <dbReference type="RuleBase" id="RU004208"/>
    </source>
</evidence>
<comment type="similarity">
    <text evidence="3 11">Belongs to the protein disulfide isomerase family.</text>
</comment>
<evidence type="ECO:0000256" key="4">
    <source>
        <dbReference type="ARBA" id="ARBA00012723"/>
    </source>
</evidence>
<dbReference type="Proteomes" id="UP001152795">
    <property type="component" value="Unassembled WGS sequence"/>
</dbReference>
<organism evidence="13 14">
    <name type="scientific">Paramuricea clavata</name>
    <name type="common">Red gorgonian</name>
    <name type="synonym">Violescent sea-whip</name>
    <dbReference type="NCBI Taxonomy" id="317549"/>
    <lineage>
        <taxon>Eukaryota</taxon>
        <taxon>Metazoa</taxon>
        <taxon>Cnidaria</taxon>
        <taxon>Anthozoa</taxon>
        <taxon>Octocorallia</taxon>
        <taxon>Malacalcyonacea</taxon>
        <taxon>Plexauridae</taxon>
        <taxon>Paramuricea</taxon>
    </lineage>
</organism>
<keyword evidence="9" id="KW-0413">Isomerase</keyword>
<comment type="catalytic activity">
    <reaction evidence="1">
        <text>Catalyzes the rearrangement of -S-S- bonds in proteins.</text>
        <dbReference type="EC" id="5.3.4.1"/>
    </reaction>
</comment>
<comment type="subcellular location">
    <subcellularLocation>
        <location evidence="2">Endoplasmic reticulum lumen</location>
    </subcellularLocation>
</comment>
<keyword evidence="6" id="KW-0677">Repeat</keyword>
<evidence type="ECO:0000256" key="6">
    <source>
        <dbReference type="ARBA" id="ARBA00022737"/>
    </source>
</evidence>
<dbReference type="SUPFAM" id="SSF52833">
    <property type="entry name" value="Thioredoxin-like"/>
    <property type="match status" value="2"/>
</dbReference>
<keyword evidence="5" id="KW-0732">Signal</keyword>
<dbReference type="NCBIfam" id="TIGR01126">
    <property type="entry name" value="pdi_dom"/>
    <property type="match status" value="1"/>
</dbReference>
<dbReference type="InterPro" id="IPR013766">
    <property type="entry name" value="Thioredoxin_domain"/>
</dbReference>
<evidence type="ECO:0000259" key="12">
    <source>
        <dbReference type="PROSITE" id="PS51352"/>
    </source>
</evidence>
<dbReference type="EC" id="5.3.4.1" evidence="4"/>
<dbReference type="InterPro" id="IPR017937">
    <property type="entry name" value="Thioredoxin_CS"/>
</dbReference>
<evidence type="ECO:0000256" key="5">
    <source>
        <dbReference type="ARBA" id="ARBA00022729"/>
    </source>
</evidence>
<dbReference type="GO" id="GO:0003756">
    <property type="term" value="F:protein disulfide isomerase activity"/>
    <property type="evidence" value="ECO:0007669"/>
    <property type="project" value="UniProtKB-EC"/>
</dbReference>
<keyword evidence="8" id="KW-1015">Disulfide bond</keyword>
<dbReference type="PRINTS" id="PR00421">
    <property type="entry name" value="THIOREDOXIN"/>
</dbReference>
<dbReference type="CDD" id="cd02961">
    <property type="entry name" value="PDI_a_family"/>
    <property type="match status" value="1"/>
</dbReference>
<keyword evidence="7" id="KW-0256">Endoplasmic reticulum</keyword>
<evidence type="ECO:0000256" key="8">
    <source>
        <dbReference type="ARBA" id="ARBA00023157"/>
    </source>
</evidence>
<sequence>MATSSFLIFAFLGAVYGSDVIELTDSNFGSRIKTMDLALVEFFAPWCGHCKRLAPEYEQAATTLKKGDPPVSLVKVDCVGEGKDTCSKHGVSGYPTLKVFRNGEVQKDYDGPREAKGIVSTMKKQAGPSSKEVTDAATMEKVLGGFDAVLVGYFTSDGDLKTEFLKSADALREKYRFAHTTDEAVMDAQGHKE</sequence>
<dbReference type="InterPro" id="IPR036249">
    <property type="entry name" value="Thioredoxin-like_sf"/>
</dbReference>